<dbReference type="InterPro" id="IPR004170">
    <property type="entry name" value="WWE_dom"/>
</dbReference>
<evidence type="ECO:0000256" key="3">
    <source>
        <dbReference type="ARBA" id="ARBA00022490"/>
    </source>
</evidence>
<evidence type="ECO:0000256" key="4">
    <source>
        <dbReference type="ARBA" id="ARBA00022679"/>
    </source>
</evidence>
<dbReference type="GO" id="GO:0006511">
    <property type="term" value="P:ubiquitin-dependent protein catabolic process"/>
    <property type="evidence" value="ECO:0007669"/>
    <property type="project" value="UniProtKB-UniRule"/>
</dbReference>
<dbReference type="SUPFAM" id="SSF117839">
    <property type="entry name" value="WWE domain"/>
    <property type="match status" value="1"/>
</dbReference>
<dbReference type="GO" id="GO:0051865">
    <property type="term" value="P:protein autoubiquitination"/>
    <property type="evidence" value="ECO:0007669"/>
    <property type="project" value="UniProtKB-UniRule"/>
</dbReference>
<evidence type="ECO:0000256" key="7">
    <source>
        <dbReference type="ARBA" id="ARBA00022771"/>
    </source>
</evidence>
<accession>A0AA35SJP7</accession>
<dbReference type="Gene3D" id="3.30.720.50">
    <property type="match status" value="1"/>
</dbReference>
<dbReference type="InterPro" id="IPR001841">
    <property type="entry name" value="Znf_RING"/>
</dbReference>
<dbReference type="GO" id="GO:0061630">
    <property type="term" value="F:ubiquitin protein ligase activity"/>
    <property type="evidence" value="ECO:0007669"/>
    <property type="project" value="UniProtKB-UniRule"/>
</dbReference>
<dbReference type="GO" id="GO:0005829">
    <property type="term" value="C:cytosol"/>
    <property type="evidence" value="ECO:0007669"/>
    <property type="project" value="UniProtKB-SubCell"/>
</dbReference>
<evidence type="ECO:0000256" key="10">
    <source>
        <dbReference type="PROSITE-ProRule" id="PRU00175"/>
    </source>
</evidence>
<dbReference type="GO" id="GO:0072572">
    <property type="term" value="F:poly-ADP-D-ribose binding"/>
    <property type="evidence" value="ECO:0007669"/>
    <property type="project" value="UniProtKB-UniRule"/>
</dbReference>
<organism evidence="14 15">
    <name type="scientific">Geodia barretti</name>
    <name type="common">Barrett's horny sponge</name>
    <dbReference type="NCBI Taxonomy" id="519541"/>
    <lineage>
        <taxon>Eukaryota</taxon>
        <taxon>Metazoa</taxon>
        <taxon>Porifera</taxon>
        <taxon>Demospongiae</taxon>
        <taxon>Heteroscleromorpha</taxon>
        <taxon>Tetractinellida</taxon>
        <taxon>Astrophorina</taxon>
        <taxon>Geodiidae</taxon>
        <taxon>Geodia</taxon>
    </lineage>
</organism>
<evidence type="ECO:0000256" key="2">
    <source>
        <dbReference type="ARBA" id="ARBA00004514"/>
    </source>
</evidence>
<keyword evidence="3 11" id="KW-0963">Cytoplasm</keyword>
<dbReference type="InterPro" id="IPR018123">
    <property type="entry name" value="WWE-dom_subgr"/>
</dbReference>
<dbReference type="CDD" id="cd16546">
    <property type="entry name" value="RING-HC_RNF146"/>
    <property type="match status" value="1"/>
</dbReference>
<comment type="subcellular location">
    <subcellularLocation>
        <location evidence="2 11">Cytoplasm</location>
        <location evidence="2 11">Cytosol</location>
    </subcellularLocation>
</comment>
<dbReference type="GO" id="GO:0005634">
    <property type="term" value="C:nucleus"/>
    <property type="evidence" value="ECO:0007669"/>
    <property type="project" value="TreeGrafter"/>
</dbReference>
<keyword evidence="8 11" id="KW-0833">Ubl conjugation pathway</keyword>
<evidence type="ECO:0000313" key="15">
    <source>
        <dbReference type="Proteomes" id="UP001174909"/>
    </source>
</evidence>
<comment type="caution">
    <text evidence="14">The sequence shown here is derived from an EMBL/GenBank/DDBJ whole genome shotgun (WGS) entry which is preliminary data.</text>
</comment>
<evidence type="ECO:0000256" key="8">
    <source>
        <dbReference type="ARBA" id="ARBA00022786"/>
    </source>
</evidence>
<reference evidence="14" key="1">
    <citation type="submission" date="2023-03" db="EMBL/GenBank/DDBJ databases">
        <authorList>
            <person name="Steffen K."/>
            <person name="Cardenas P."/>
        </authorList>
    </citation>
    <scope>NUCLEOTIDE SEQUENCE</scope>
</reference>
<gene>
    <name evidence="14" type="ORF">GBAR_LOCUS16993</name>
</gene>
<dbReference type="InterPro" id="IPR037197">
    <property type="entry name" value="WWE_dom_sf"/>
</dbReference>
<dbReference type="InterPro" id="IPR033509">
    <property type="entry name" value="RNF146"/>
</dbReference>
<dbReference type="Gene3D" id="3.30.40.10">
    <property type="entry name" value="Zinc/RING finger domain, C3HC4 (zinc finger)"/>
    <property type="match status" value="1"/>
</dbReference>
<dbReference type="EMBL" id="CASHTH010002448">
    <property type="protein sequence ID" value="CAI8029941.1"/>
    <property type="molecule type" value="Genomic_DNA"/>
</dbReference>
<keyword evidence="6 11" id="KW-0479">Metal-binding</keyword>
<name>A0AA35SJP7_GEOBA</name>
<sequence>MTSSADDVGDVADGLATLTVDEESADDGSEAKLLCCVCQEEAENAVKLPCSHIFCFLCVKGVAARNRVCALCRNPIPVDYLENPSIVNCGALCAKLSLNSRSYHWYYEGKSGGWWMYEDRTSDEIEKGFVTNAKSIKVRISGFTYVVDYEKMLQSREDHPDRQRKIKRDILESNGIKGIAGIYFDGMK</sequence>
<dbReference type="SUPFAM" id="SSF57850">
    <property type="entry name" value="RING/U-box"/>
    <property type="match status" value="1"/>
</dbReference>
<evidence type="ECO:0000256" key="11">
    <source>
        <dbReference type="RuleBase" id="RU367115"/>
    </source>
</evidence>
<dbReference type="EC" id="2.3.2.27" evidence="11"/>
<evidence type="ECO:0000256" key="9">
    <source>
        <dbReference type="ARBA" id="ARBA00022833"/>
    </source>
</evidence>
<dbReference type="PANTHER" id="PTHR13417">
    <property type="entry name" value="E3 UBIQUITIN-PROTEIN LIGASE RNF146"/>
    <property type="match status" value="1"/>
</dbReference>
<evidence type="ECO:0000259" key="12">
    <source>
        <dbReference type="PROSITE" id="PS50089"/>
    </source>
</evidence>
<dbReference type="PANTHER" id="PTHR13417:SF2">
    <property type="entry name" value="E3 UBIQUITIN-PROTEIN LIGASE RNF146"/>
    <property type="match status" value="1"/>
</dbReference>
<dbReference type="GO" id="GO:0008270">
    <property type="term" value="F:zinc ion binding"/>
    <property type="evidence" value="ECO:0007669"/>
    <property type="project" value="UniProtKB-UniRule"/>
</dbReference>
<evidence type="ECO:0000256" key="6">
    <source>
        <dbReference type="ARBA" id="ARBA00022723"/>
    </source>
</evidence>
<proteinExistence type="predicted"/>
<dbReference type="SMART" id="SM00678">
    <property type="entry name" value="WWE"/>
    <property type="match status" value="1"/>
</dbReference>
<feature type="domain" description="RING-type" evidence="12">
    <location>
        <begin position="35"/>
        <end position="73"/>
    </location>
</feature>
<dbReference type="AlphaFoldDB" id="A0AA35SJP7"/>
<comment type="catalytic activity">
    <reaction evidence="1 11">
        <text>S-ubiquitinyl-[E2 ubiquitin-conjugating enzyme]-L-cysteine + [acceptor protein]-L-lysine = [E2 ubiquitin-conjugating enzyme]-L-cysteine + N(6)-ubiquitinyl-[acceptor protein]-L-lysine.</text>
        <dbReference type="EC" id="2.3.2.27"/>
    </reaction>
</comment>
<keyword evidence="15" id="KW-1185">Reference proteome</keyword>
<dbReference type="InterPro" id="IPR044110">
    <property type="entry name" value="RING-HC_RNF146"/>
</dbReference>
<dbReference type="InterPro" id="IPR013083">
    <property type="entry name" value="Znf_RING/FYVE/PHD"/>
</dbReference>
<dbReference type="Pfam" id="PF02825">
    <property type="entry name" value="WWE"/>
    <property type="match status" value="1"/>
</dbReference>
<feature type="domain" description="WWE" evidence="13">
    <location>
        <begin position="91"/>
        <end position="168"/>
    </location>
</feature>
<dbReference type="InterPro" id="IPR017907">
    <property type="entry name" value="Znf_RING_CS"/>
</dbReference>
<evidence type="ECO:0000256" key="5">
    <source>
        <dbReference type="ARBA" id="ARBA00022687"/>
    </source>
</evidence>
<dbReference type="SMART" id="SM00184">
    <property type="entry name" value="RING"/>
    <property type="match status" value="1"/>
</dbReference>
<dbReference type="PROSITE" id="PS50918">
    <property type="entry name" value="WWE"/>
    <property type="match status" value="1"/>
</dbReference>
<dbReference type="Proteomes" id="UP001174909">
    <property type="component" value="Unassembled WGS sequence"/>
</dbReference>
<dbReference type="GO" id="GO:0016055">
    <property type="term" value="P:Wnt signaling pathway"/>
    <property type="evidence" value="ECO:0007669"/>
    <property type="project" value="UniProtKB-KW"/>
</dbReference>
<evidence type="ECO:0000259" key="13">
    <source>
        <dbReference type="PROSITE" id="PS50918"/>
    </source>
</evidence>
<evidence type="ECO:0000256" key="1">
    <source>
        <dbReference type="ARBA" id="ARBA00000900"/>
    </source>
</evidence>
<protein>
    <recommendedName>
        <fullName evidence="11">E3 ubiquitin-protein ligase</fullName>
        <ecNumber evidence="11">2.3.2.27</ecNumber>
    </recommendedName>
</protein>
<keyword evidence="4 11" id="KW-0808">Transferase</keyword>
<keyword evidence="7 10" id="KW-0863">Zinc-finger</keyword>
<comment type="function">
    <text evidence="11">E3 ubiquitin-protein ligase that specifically binds poly-ADP-ribosylated proteins and mediates their ubiquitination and subsequent degradation.</text>
</comment>
<comment type="pathway">
    <text evidence="11">Protein modification; protein ubiquitination.</text>
</comment>
<comment type="domain">
    <text evidence="11">The WWE domain mediates non-covalent poly(ADP-ribose)-binding.</text>
</comment>
<dbReference type="Pfam" id="PF13920">
    <property type="entry name" value="zf-C3HC4_3"/>
    <property type="match status" value="1"/>
</dbReference>
<dbReference type="PROSITE" id="PS00518">
    <property type="entry name" value="ZF_RING_1"/>
    <property type="match status" value="1"/>
</dbReference>
<keyword evidence="5" id="KW-0879">Wnt signaling pathway</keyword>
<evidence type="ECO:0000313" key="14">
    <source>
        <dbReference type="EMBL" id="CAI8029941.1"/>
    </source>
</evidence>
<keyword evidence="9 11" id="KW-0862">Zinc</keyword>
<comment type="PTM">
    <text evidence="11">Ubiquitinated; autoubiquitinated.</text>
</comment>
<dbReference type="PROSITE" id="PS50089">
    <property type="entry name" value="ZF_RING_2"/>
    <property type="match status" value="1"/>
</dbReference>